<evidence type="ECO:0000313" key="9">
    <source>
        <dbReference type="Proteomes" id="UP001168146"/>
    </source>
</evidence>
<comment type="caution">
    <text evidence="8">The sequence shown here is derived from an EMBL/GenBank/DDBJ whole genome shotgun (WGS) entry which is preliminary data.</text>
</comment>
<evidence type="ECO:0000256" key="5">
    <source>
        <dbReference type="SAM" id="MobiDB-lite"/>
    </source>
</evidence>
<feature type="region of interest" description="Disordered" evidence="5">
    <location>
        <begin position="1"/>
        <end position="27"/>
    </location>
</feature>
<dbReference type="InterPro" id="IPR020846">
    <property type="entry name" value="MFS_dom"/>
</dbReference>
<evidence type="ECO:0000256" key="1">
    <source>
        <dbReference type="ARBA" id="ARBA00004141"/>
    </source>
</evidence>
<dbReference type="InterPro" id="IPR011701">
    <property type="entry name" value="MFS"/>
</dbReference>
<dbReference type="Pfam" id="PF07690">
    <property type="entry name" value="MFS_1"/>
    <property type="match status" value="1"/>
</dbReference>
<feature type="transmembrane region" description="Helical" evidence="6">
    <location>
        <begin position="90"/>
        <end position="109"/>
    </location>
</feature>
<evidence type="ECO:0000256" key="4">
    <source>
        <dbReference type="ARBA" id="ARBA00023136"/>
    </source>
</evidence>
<dbReference type="SUPFAM" id="SSF103473">
    <property type="entry name" value="MFS general substrate transporter"/>
    <property type="match status" value="1"/>
</dbReference>
<dbReference type="GO" id="GO:0016020">
    <property type="term" value="C:membrane"/>
    <property type="evidence" value="ECO:0007669"/>
    <property type="project" value="UniProtKB-SubCell"/>
</dbReference>
<comment type="subcellular location">
    <subcellularLocation>
        <location evidence="1">Membrane</location>
        <topology evidence="1">Multi-pass membrane protein</topology>
    </subcellularLocation>
</comment>
<feature type="transmembrane region" description="Helical" evidence="6">
    <location>
        <begin position="252"/>
        <end position="270"/>
    </location>
</feature>
<protein>
    <recommendedName>
        <fullName evidence="7">Major facilitator superfamily (MFS) profile domain-containing protein</fullName>
    </recommendedName>
</protein>
<feature type="transmembrane region" description="Helical" evidence="6">
    <location>
        <begin position="282"/>
        <end position="301"/>
    </location>
</feature>
<keyword evidence="3 6" id="KW-1133">Transmembrane helix</keyword>
<dbReference type="InterPro" id="IPR036259">
    <property type="entry name" value="MFS_trans_sf"/>
</dbReference>
<sequence length="530" mass="55470">MATHTSVELEELETHAPSTPLRPGPADQGAQLLAVRNTSANTAAATLPKGRSAIVITQLAGINLILSFTNGVITVALPAIAAEIGLRANLLVWPTSVVSLTSGACLLVAGSIADVLGPRSINLAGCFLLACCILACGLSRTGLELVVFRAVQGIAFALIVPSGVSIVSTAVVQGRRRNLGFGVLGLAQPLGFSLGLVLGGVFVDTVGWRTGFYASSTASFLLFVIGIWALPPTAVALSATAKLKKICTDIDWVGAALASCSIAMFSYVLAMLSSNIDSIRQASNPVLLGLSIMSIPGFVFWMSRQVKKGKPALIPNAMWKNAAFSSICTMVLLSYAVTNSMELYCSLFFQEIQGTTALGASLRLLPNLLMGTLLNLLTGMVVDKVSVRLAVLVAFILCAGAPLLMAVLNPHWPYWYDAFFAQLLAPLSGDVIFTVGLLVVSGSFPDSAQALAGAVFNTAAQIGSSIGLTTLSVISATVTKDAEHADRSSQWPLLEGYRTNFWTLFAMMIAACVVGGVGLRKLGKVGMKRD</sequence>
<evidence type="ECO:0000313" key="8">
    <source>
        <dbReference type="EMBL" id="KAK0307765.1"/>
    </source>
</evidence>
<name>A0AAN6F9R3_9PEZI</name>
<feature type="transmembrane region" description="Helical" evidence="6">
    <location>
        <begin position="364"/>
        <end position="382"/>
    </location>
</feature>
<feature type="transmembrane region" description="Helical" evidence="6">
    <location>
        <begin position="414"/>
        <end position="439"/>
    </location>
</feature>
<feature type="transmembrane region" description="Helical" evidence="6">
    <location>
        <begin position="218"/>
        <end position="240"/>
    </location>
</feature>
<dbReference type="PANTHER" id="PTHR42718:SF27">
    <property type="entry name" value="TRANSPORTER, PUTATIVE-RELATED"/>
    <property type="match status" value="1"/>
</dbReference>
<feature type="transmembrane region" description="Helical" evidence="6">
    <location>
        <begin position="389"/>
        <end position="408"/>
    </location>
</feature>
<feature type="transmembrane region" description="Helical" evidence="6">
    <location>
        <begin position="179"/>
        <end position="203"/>
    </location>
</feature>
<feature type="transmembrane region" description="Helical" evidence="6">
    <location>
        <begin position="451"/>
        <end position="479"/>
    </location>
</feature>
<feature type="transmembrane region" description="Helical" evidence="6">
    <location>
        <begin position="121"/>
        <end position="140"/>
    </location>
</feature>
<feature type="domain" description="Major facilitator superfamily (MFS) profile" evidence="7">
    <location>
        <begin position="55"/>
        <end position="523"/>
    </location>
</feature>
<evidence type="ECO:0000256" key="2">
    <source>
        <dbReference type="ARBA" id="ARBA00022692"/>
    </source>
</evidence>
<proteinExistence type="predicted"/>
<evidence type="ECO:0000256" key="3">
    <source>
        <dbReference type="ARBA" id="ARBA00022989"/>
    </source>
</evidence>
<dbReference type="AlphaFoldDB" id="A0AAN6F9R3"/>
<organism evidence="8 9">
    <name type="scientific">Friedmanniomyces endolithicus</name>
    <dbReference type="NCBI Taxonomy" id="329885"/>
    <lineage>
        <taxon>Eukaryota</taxon>
        <taxon>Fungi</taxon>
        <taxon>Dikarya</taxon>
        <taxon>Ascomycota</taxon>
        <taxon>Pezizomycotina</taxon>
        <taxon>Dothideomycetes</taxon>
        <taxon>Dothideomycetidae</taxon>
        <taxon>Mycosphaerellales</taxon>
        <taxon>Teratosphaeriaceae</taxon>
        <taxon>Friedmanniomyces</taxon>
    </lineage>
</organism>
<dbReference type="GO" id="GO:0022857">
    <property type="term" value="F:transmembrane transporter activity"/>
    <property type="evidence" value="ECO:0007669"/>
    <property type="project" value="InterPro"/>
</dbReference>
<dbReference type="Gene3D" id="1.20.1250.20">
    <property type="entry name" value="MFS general substrate transporter like domains"/>
    <property type="match status" value="1"/>
</dbReference>
<feature type="transmembrane region" description="Helical" evidence="6">
    <location>
        <begin position="146"/>
        <end position="172"/>
    </location>
</feature>
<keyword evidence="2 6" id="KW-0812">Transmembrane</keyword>
<feature type="transmembrane region" description="Helical" evidence="6">
    <location>
        <begin position="499"/>
        <end position="519"/>
    </location>
</feature>
<evidence type="ECO:0000259" key="7">
    <source>
        <dbReference type="PROSITE" id="PS50850"/>
    </source>
</evidence>
<accession>A0AAN6F9R3</accession>
<gene>
    <name evidence="8" type="ORF">LTR82_015802</name>
</gene>
<feature type="transmembrane region" description="Helical" evidence="6">
    <location>
        <begin position="322"/>
        <end position="344"/>
    </location>
</feature>
<evidence type="ECO:0000256" key="6">
    <source>
        <dbReference type="SAM" id="Phobius"/>
    </source>
</evidence>
<dbReference type="Gene3D" id="1.20.1720.10">
    <property type="entry name" value="Multidrug resistance protein D"/>
    <property type="match status" value="1"/>
</dbReference>
<dbReference type="Proteomes" id="UP001168146">
    <property type="component" value="Unassembled WGS sequence"/>
</dbReference>
<dbReference type="EMBL" id="JASUXU010000092">
    <property type="protein sequence ID" value="KAK0307765.1"/>
    <property type="molecule type" value="Genomic_DNA"/>
</dbReference>
<dbReference type="PROSITE" id="PS50850">
    <property type="entry name" value="MFS"/>
    <property type="match status" value="1"/>
</dbReference>
<dbReference type="PANTHER" id="PTHR42718">
    <property type="entry name" value="MAJOR FACILITATOR SUPERFAMILY MULTIDRUG TRANSPORTER MFSC"/>
    <property type="match status" value="1"/>
</dbReference>
<keyword evidence="4 6" id="KW-0472">Membrane</keyword>
<reference evidence="8" key="1">
    <citation type="submission" date="2021-12" db="EMBL/GenBank/DDBJ databases">
        <title>Black yeast isolated from Biological Soil Crust.</title>
        <authorList>
            <person name="Kurbessoian T."/>
        </authorList>
    </citation>
    <scope>NUCLEOTIDE SEQUENCE</scope>
    <source>
        <strain evidence="8">CCFEE 5208</strain>
    </source>
</reference>
<feature type="transmembrane region" description="Helical" evidence="6">
    <location>
        <begin position="59"/>
        <end position="84"/>
    </location>
</feature>